<proteinExistence type="predicted"/>
<evidence type="ECO:0000313" key="2">
    <source>
        <dbReference type="Proteomes" id="UP000829194"/>
    </source>
</evidence>
<dbReference type="SUPFAM" id="SSF48452">
    <property type="entry name" value="TPR-like"/>
    <property type="match status" value="1"/>
</dbReference>
<keyword evidence="2" id="KW-1185">Reference proteome</keyword>
<reference evidence="1 2" key="1">
    <citation type="submission" date="2022-03" db="EMBL/GenBank/DDBJ databases">
        <title>Complete genome sequence of Lysobacter capsici VKM B-2533 and Lysobacter gummosus 10.1.1, promising sources of lytic agents.</title>
        <authorList>
            <person name="Tarlachkov S.V."/>
            <person name="Kudryakova I.V."/>
            <person name="Afoshin A.S."/>
            <person name="Leontyevskaya E.A."/>
            <person name="Leontyevskaya N.V."/>
        </authorList>
    </citation>
    <scope>NUCLEOTIDE SEQUENCE [LARGE SCALE GENOMIC DNA]</scope>
    <source>
        <strain evidence="1 2">10.1.1</strain>
    </source>
</reference>
<dbReference type="InterPro" id="IPR011990">
    <property type="entry name" value="TPR-like_helical_dom_sf"/>
</dbReference>
<evidence type="ECO:0000313" key="1">
    <source>
        <dbReference type="EMBL" id="UNP30396.1"/>
    </source>
</evidence>
<name>A0ABY3XFH9_9GAMM</name>
<dbReference type="Gene3D" id="1.25.40.10">
    <property type="entry name" value="Tetratricopeptide repeat domain"/>
    <property type="match status" value="1"/>
</dbReference>
<organism evidence="1 2">
    <name type="scientific">Lysobacter gummosus</name>
    <dbReference type="NCBI Taxonomy" id="262324"/>
    <lineage>
        <taxon>Bacteria</taxon>
        <taxon>Pseudomonadati</taxon>
        <taxon>Pseudomonadota</taxon>
        <taxon>Gammaproteobacteria</taxon>
        <taxon>Lysobacterales</taxon>
        <taxon>Lysobacteraceae</taxon>
        <taxon>Lysobacter</taxon>
    </lineage>
</organism>
<accession>A0ABY3XFH9</accession>
<gene>
    <name evidence="1" type="ORF">MOV92_03715</name>
</gene>
<sequence length="145" mass="16215">MNSQSLQMDDTVYNHLNRLCEAGNRLTEQGRFDAAVTQFNDAWELVPEPKKDWEASTWILTAIGDCYFHLRDLKSARSVLEYAMQCPGGVGNPFIHLRLGQVLLDTGEADAAADQLMRAYMGAGAELFAAEDPQYLRFLGTRAQL</sequence>
<dbReference type="RefSeq" id="WP_057941635.1">
    <property type="nucleotide sequence ID" value="NZ_CP011131.1"/>
</dbReference>
<protein>
    <submittedName>
        <fullName evidence="1">Tetratricopeptide repeat protein</fullName>
    </submittedName>
</protein>
<dbReference type="EMBL" id="CP093547">
    <property type="protein sequence ID" value="UNP30396.1"/>
    <property type="molecule type" value="Genomic_DNA"/>
</dbReference>
<dbReference type="Proteomes" id="UP000829194">
    <property type="component" value="Chromosome"/>
</dbReference>